<gene>
    <name evidence="2" type="ORF">ARMOST_09628</name>
</gene>
<dbReference type="Proteomes" id="UP000219338">
    <property type="component" value="Unassembled WGS sequence"/>
</dbReference>
<organism evidence="2 3">
    <name type="scientific">Armillaria ostoyae</name>
    <name type="common">Armillaria root rot fungus</name>
    <dbReference type="NCBI Taxonomy" id="47428"/>
    <lineage>
        <taxon>Eukaryota</taxon>
        <taxon>Fungi</taxon>
        <taxon>Dikarya</taxon>
        <taxon>Basidiomycota</taxon>
        <taxon>Agaricomycotina</taxon>
        <taxon>Agaricomycetes</taxon>
        <taxon>Agaricomycetidae</taxon>
        <taxon>Agaricales</taxon>
        <taxon>Marasmiineae</taxon>
        <taxon>Physalacriaceae</taxon>
        <taxon>Armillaria</taxon>
    </lineage>
</organism>
<accession>A0A284RBZ9</accession>
<protein>
    <submittedName>
        <fullName evidence="2">Uncharacterized protein</fullName>
    </submittedName>
</protein>
<evidence type="ECO:0000313" key="3">
    <source>
        <dbReference type="Proteomes" id="UP000219338"/>
    </source>
</evidence>
<proteinExistence type="predicted"/>
<dbReference type="OMA" id="PCWEKVW"/>
<dbReference type="STRING" id="47428.A0A284RBZ9"/>
<reference evidence="3" key="1">
    <citation type="journal article" date="2017" name="Nat. Ecol. Evol.">
        <title>Genome expansion and lineage-specific genetic innovations in the forest pathogenic fungi Armillaria.</title>
        <authorList>
            <person name="Sipos G."/>
            <person name="Prasanna A.N."/>
            <person name="Walter M.C."/>
            <person name="O'Connor E."/>
            <person name="Balint B."/>
            <person name="Krizsan K."/>
            <person name="Kiss B."/>
            <person name="Hess J."/>
            <person name="Varga T."/>
            <person name="Slot J."/>
            <person name="Riley R."/>
            <person name="Boka B."/>
            <person name="Rigling D."/>
            <person name="Barry K."/>
            <person name="Lee J."/>
            <person name="Mihaltcheva S."/>
            <person name="LaButti K."/>
            <person name="Lipzen A."/>
            <person name="Waldron R."/>
            <person name="Moloney N.M."/>
            <person name="Sperisen C."/>
            <person name="Kredics L."/>
            <person name="Vagvoelgyi C."/>
            <person name="Patrignani A."/>
            <person name="Fitzpatrick D."/>
            <person name="Nagy I."/>
            <person name="Doyle S."/>
            <person name="Anderson J.B."/>
            <person name="Grigoriev I.V."/>
            <person name="Gueldener U."/>
            <person name="Muensterkoetter M."/>
            <person name="Nagy L.G."/>
        </authorList>
    </citation>
    <scope>NUCLEOTIDE SEQUENCE [LARGE SCALE GENOMIC DNA]</scope>
    <source>
        <strain evidence="3">C18/9</strain>
    </source>
</reference>
<keyword evidence="3" id="KW-1185">Reference proteome</keyword>
<name>A0A284RBZ9_ARMOS</name>
<dbReference type="OrthoDB" id="2595509at2759"/>
<evidence type="ECO:0000313" key="2">
    <source>
        <dbReference type="EMBL" id="SJL06292.1"/>
    </source>
</evidence>
<feature type="compositionally biased region" description="Acidic residues" evidence="1">
    <location>
        <begin position="74"/>
        <end position="91"/>
    </location>
</feature>
<dbReference type="AlphaFoldDB" id="A0A284RBZ9"/>
<sequence>MSTRRRIGVSNATTEAARRQLMQPVPCWEKVWVTPEGQSVNSTLKVFKWVKTDKIQQFNEDDHDADEPLAPLPDEPEAVDVDDEGEQDEQDDKPNTVDVEAAQNGSEVPEAPTQSQSTEPPTKPPSPDPAQLSLEPPTNDDLTMDDAADVLEASLKPLDTSLEDVDKLTVENDGMELDMSSFGPDGLGLEGSHDLTQLEPSDALMGGPLMDDTVDPFAAAEPMNEQ</sequence>
<feature type="region of interest" description="Disordered" evidence="1">
    <location>
        <begin position="175"/>
        <end position="215"/>
    </location>
</feature>
<dbReference type="EMBL" id="FUEG01000007">
    <property type="protein sequence ID" value="SJL06292.1"/>
    <property type="molecule type" value="Genomic_DNA"/>
</dbReference>
<evidence type="ECO:0000256" key="1">
    <source>
        <dbReference type="SAM" id="MobiDB-lite"/>
    </source>
</evidence>
<feature type="region of interest" description="Disordered" evidence="1">
    <location>
        <begin position="57"/>
        <end position="144"/>
    </location>
</feature>